<dbReference type="OrthoDB" id="9775118at2"/>
<keyword evidence="1" id="KW-0732">Signal</keyword>
<keyword evidence="1" id="KW-0547">Nucleotide-binding</keyword>
<dbReference type="Gene3D" id="3.90.780.10">
    <property type="entry name" value="5'-Nucleotidase, C-terminal domain"/>
    <property type="match status" value="1"/>
</dbReference>
<reference evidence="3 4" key="1">
    <citation type="submission" date="2016-10" db="EMBL/GenBank/DDBJ databases">
        <authorList>
            <person name="de Groot N.N."/>
        </authorList>
    </citation>
    <scope>NUCLEOTIDE SEQUENCE [LARGE SCALE GENOMIC DNA]</scope>
    <source>
        <strain evidence="3 4">DSM 17794</strain>
    </source>
</reference>
<dbReference type="AlphaFoldDB" id="A0A1I5BQC5"/>
<evidence type="ECO:0000256" key="1">
    <source>
        <dbReference type="RuleBase" id="RU362119"/>
    </source>
</evidence>
<proteinExistence type="inferred from homology"/>
<dbReference type="Gene3D" id="3.60.21.10">
    <property type="match status" value="1"/>
</dbReference>
<feature type="domain" description="5'-Nucleotidase C-terminal" evidence="2">
    <location>
        <begin position="339"/>
        <end position="481"/>
    </location>
</feature>
<organism evidence="3 4">
    <name type="scientific">Salegentibacter flavus</name>
    <dbReference type="NCBI Taxonomy" id="287099"/>
    <lineage>
        <taxon>Bacteria</taxon>
        <taxon>Pseudomonadati</taxon>
        <taxon>Bacteroidota</taxon>
        <taxon>Flavobacteriia</taxon>
        <taxon>Flavobacteriales</taxon>
        <taxon>Flavobacteriaceae</taxon>
        <taxon>Salegentibacter</taxon>
    </lineage>
</organism>
<dbReference type="STRING" id="287099.SAMN05660413_02490"/>
<evidence type="ECO:0000313" key="4">
    <source>
        <dbReference type="Proteomes" id="UP000199153"/>
    </source>
</evidence>
<keyword evidence="4" id="KW-1185">Reference proteome</keyword>
<dbReference type="GO" id="GO:0009166">
    <property type="term" value="P:nucleotide catabolic process"/>
    <property type="evidence" value="ECO:0007669"/>
    <property type="project" value="InterPro"/>
</dbReference>
<gene>
    <name evidence="3" type="ORF">SAMN05660413_02490</name>
</gene>
<dbReference type="RefSeq" id="WP_093410223.1">
    <property type="nucleotide sequence ID" value="NZ_FOVL01000016.1"/>
</dbReference>
<dbReference type="InterPro" id="IPR036907">
    <property type="entry name" value="5'-Nucleotdase_C_sf"/>
</dbReference>
<feature type="chain" id="PRO_5011330482" evidence="1">
    <location>
        <begin position="22"/>
        <end position="553"/>
    </location>
</feature>
<protein>
    <submittedName>
        <fullName evidence="3">5'-nucleotidase</fullName>
    </submittedName>
</protein>
<name>A0A1I5BQC5_9FLAO</name>
<dbReference type="GO" id="GO:0000166">
    <property type="term" value="F:nucleotide binding"/>
    <property type="evidence" value="ECO:0007669"/>
    <property type="project" value="UniProtKB-KW"/>
</dbReference>
<dbReference type="InterPro" id="IPR029052">
    <property type="entry name" value="Metallo-depent_PP-like"/>
</dbReference>
<feature type="signal peptide" evidence="1">
    <location>
        <begin position="1"/>
        <end position="21"/>
    </location>
</feature>
<evidence type="ECO:0000259" key="2">
    <source>
        <dbReference type="Pfam" id="PF02872"/>
    </source>
</evidence>
<dbReference type="PROSITE" id="PS51257">
    <property type="entry name" value="PROKAR_LIPOPROTEIN"/>
    <property type="match status" value="1"/>
</dbReference>
<dbReference type="InterPro" id="IPR008334">
    <property type="entry name" value="5'-Nucleotdase_C"/>
</dbReference>
<dbReference type="PRINTS" id="PR01607">
    <property type="entry name" value="APYRASEFAMLY"/>
</dbReference>
<comment type="similarity">
    <text evidence="1">Belongs to the 5'-nucleotidase family.</text>
</comment>
<dbReference type="SUPFAM" id="SSF56300">
    <property type="entry name" value="Metallo-dependent phosphatases"/>
    <property type="match status" value="1"/>
</dbReference>
<dbReference type="PANTHER" id="PTHR11575">
    <property type="entry name" value="5'-NUCLEOTIDASE-RELATED"/>
    <property type="match status" value="1"/>
</dbReference>
<evidence type="ECO:0000313" key="3">
    <source>
        <dbReference type="EMBL" id="SFN76806.1"/>
    </source>
</evidence>
<dbReference type="GO" id="GO:0016787">
    <property type="term" value="F:hydrolase activity"/>
    <property type="evidence" value="ECO:0007669"/>
    <property type="project" value="UniProtKB-KW"/>
</dbReference>
<dbReference type="Proteomes" id="UP000199153">
    <property type="component" value="Unassembled WGS sequence"/>
</dbReference>
<keyword evidence="1" id="KW-0378">Hydrolase</keyword>
<dbReference type="PANTHER" id="PTHR11575:SF42">
    <property type="entry name" value="SULFUR OXIDATION PROTEIN SOXB"/>
    <property type="match status" value="1"/>
</dbReference>
<dbReference type="SUPFAM" id="SSF55816">
    <property type="entry name" value="5'-nucleotidase (syn. UDP-sugar hydrolase), C-terminal domain"/>
    <property type="match status" value="1"/>
</dbReference>
<sequence>MTYKLKTMLLGLAIISMGVFTSCNSISGSNGDKDDEKAADTTKITILQTADIHGQLDPHPELFWEDDSIIFRDRGGLAHIQTLFKEEKAKNPGNTVILDGGDLIQGSGYAALSEGAIFPDIIKNMDYDLIVPGNWEVVYGKDVMMDVMQGFETPIIAQNMFHDDEEKKELFPPYWIKEIDGVKLGFIGINDPDVPVRQNPIFSEGIGFSGIDDSVKDLIQKVKKEEGVDALFLVTHFGIFKQVELASNPIIEGVDYILGNDTHERVREPIQGKYARVTEPGAFGSFVGKMDLYFVDGKIVKEDYELMDVDPEKYPADPQIAELVDKAKEPYEEHLETVVGYTETPIYRYLTVENPMDNMITDAARWKTGADISISNGFRFGNPIVPEDGKPAPITRANLWNLLPVNEKVKTGKATGKQIKDWLEKEMHNAFAEVATERFGGWLVRFSGMEVDFNSQGEKGERIKSVKVKGEEMKDDEYYTISACVRPGDPLDNLCRMPNVKDVEVKDYYIHDVVEEYLKENSPVSPRLEKRAYCEHLGPNSFSTVPGTDYEFH</sequence>
<dbReference type="GO" id="GO:0030288">
    <property type="term" value="C:outer membrane-bounded periplasmic space"/>
    <property type="evidence" value="ECO:0007669"/>
    <property type="project" value="TreeGrafter"/>
</dbReference>
<accession>A0A1I5BQC5</accession>
<dbReference type="EMBL" id="FOVL01000016">
    <property type="protein sequence ID" value="SFN76806.1"/>
    <property type="molecule type" value="Genomic_DNA"/>
</dbReference>
<dbReference type="Pfam" id="PF02872">
    <property type="entry name" value="5_nucleotid_C"/>
    <property type="match status" value="1"/>
</dbReference>
<dbReference type="InterPro" id="IPR006179">
    <property type="entry name" value="5_nucleotidase/apyrase"/>
</dbReference>